<dbReference type="GO" id="GO:0000166">
    <property type="term" value="F:nucleotide binding"/>
    <property type="evidence" value="ECO:0007669"/>
    <property type="project" value="UniProtKB-KW"/>
</dbReference>
<feature type="domain" description="Calcineurin-like phosphoesterase" evidence="4">
    <location>
        <begin position="26"/>
        <end position="230"/>
    </location>
</feature>
<dbReference type="GeneID" id="68109860"/>
<gene>
    <name evidence="6" type="ORF">FDP41_002642</name>
</gene>
<dbReference type="InterPro" id="IPR006179">
    <property type="entry name" value="5_nucleotidase/apyrase"/>
</dbReference>
<dbReference type="RefSeq" id="XP_044562840.1">
    <property type="nucleotide sequence ID" value="XM_044705859.1"/>
</dbReference>
<evidence type="ECO:0000256" key="2">
    <source>
        <dbReference type="ARBA" id="ARBA00022729"/>
    </source>
</evidence>
<comment type="similarity">
    <text evidence="1 3">Belongs to the 5'-nucleotidase family.</text>
</comment>
<protein>
    <recommendedName>
        <fullName evidence="8">5'-Nucleotidase C-terminal domain-containing protein</fullName>
    </recommendedName>
</protein>
<dbReference type="OMA" id="LDMGNEP"/>
<name>A0A6A5BM67_NAEFO</name>
<keyword evidence="3" id="KW-0378">Hydrolase</keyword>
<dbReference type="Proteomes" id="UP000444721">
    <property type="component" value="Unassembled WGS sequence"/>
</dbReference>
<keyword evidence="7" id="KW-1185">Reference proteome</keyword>
<evidence type="ECO:0000259" key="5">
    <source>
        <dbReference type="Pfam" id="PF02872"/>
    </source>
</evidence>
<dbReference type="VEuPathDB" id="AmoebaDB:NF0078350"/>
<dbReference type="PANTHER" id="PTHR11575:SF48">
    <property type="entry name" value="5'-NUCLEOTIDASE"/>
    <property type="match status" value="1"/>
</dbReference>
<dbReference type="OrthoDB" id="10252235at2759"/>
<dbReference type="VEuPathDB" id="AmoebaDB:FDP41_002642"/>
<accession>A0A6A5BM67</accession>
<evidence type="ECO:0000259" key="4">
    <source>
        <dbReference type="Pfam" id="PF00149"/>
    </source>
</evidence>
<dbReference type="InterPro" id="IPR029052">
    <property type="entry name" value="Metallo-depent_PP-like"/>
</dbReference>
<dbReference type="Pfam" id="PF00149">
    <property type="entry name" value="Metallophos"/>
    <property type="match status" value="1"/>
</dbReference>
<dbReference type="InterPro" id="IPR008334">
    <property type="entry name" value="5'-Nucleotdase_C"/>
</dbReference>
<dbReference type="SUPFAM" id="SSF56300">
    <property type="entry name" value="Metallo-dependent phosphatases"/>
    <property type="match status" value="1"/>
</dbReference>
<dbReference type="VEuPathDB" id="AmoebaDB:NfTy_057620"/>
<dbReference type="Gene3D" id="3.90.780.10">
    <property type="entry name" value="5'-Nucleotidase, C-terminal domain"/>
    <property type="match status" value="1"/>
</dbReference>
<keyword evidence="3" id="KW-0547">Nucleotide-binding</keyword>
<organism evidence="6 7">
    <name type="scientific">Naegleria fowleri</name>
    <name type="common">Brain eating amoeba</name>
    <dbReference type="NCBI Taxonomy" id="5763"/>
    <lineage>
        <taxon>Eukaryota</taxon>
        <taxon>Discoba</taxon>
        <taxon>Heterolobosea</taxon>
        <taxon>Tetramitia</taxon>
        <taxon>Eutetramitia</taxon>
        <taxon>Vahlkampfiidae</taxon>
        <taxon>Naegleria</taxon>
    </lineage>
</organism>
<proteinExistence type="inferred from homology"/>
<dbReference type="Pfam" id="PF02872">
    <property type="entry name" value="5_nucleotid_C"/>
    <property type="match status" value="1"/>
</dbReference>
<dbReference type="AlphaFoldDB" id="A0A6A5BM67"/>
<reference evidence="6 7" key="1">
    <citation type="journal article" date="2019" name="Sci. Rep.">
        <title>Nanopore sequencing improves the draft genome of the human pathogenic amoeba Naegleria fowleri.</title>
        <authorList>
            <person name="Liechti N."/>
            <person name="Schurch N."/>
            <person name="Bruggmann R."/>
            <person name="Wittwer M."/>
        </authorList>
    </citation>
    <scope>NUCLEOTIDE SEQUENCE [LARGE SCALE GENOMIC DNA]</scope>
    <source>
        <strain evidence="6 7">ATCC 30894</strain>
    </source>
</reference>
<dbReference type="GO" id="GO:0009166">
    <property type="term" value="P:nucleotide catabolic process"/>
    <property type="evidence" value="ECO:0007669"/>
    <property type="project" value="InterPro"/>
</dbReference>
<dbReference type="SUPFAM" id="SSF55816">
    <property type="entry name" value="5'-nucleotidase (syn. UDP-sugar hydrolase), C-terminal domain"/>
    <property type="match status" value="1"/>
</dbReference>
<comment type="caution">
    <text evidence="6">The sequence shown here is derived from an EMBL/GenBank/DDBJ whole genome shotgun (WGS) entry which is preliminary data.</text>
</comment>
<keyword evidence="2" id="KW-0732">Signal</keyword>
<dbReference type="Gene3D" id="3.60.21.10">
    <property type="match status" value="1"/>
</dbReference>
<evidence type="ECO:0000256" key="1">
    <source>
        <dbReference type="ARBA" id="ARBA00006654"/>
    </source>
</evidence>
<sequence>MSAFHWKLLKERTFHPTETLKKTVFTVIMVNDVYEMLPDDNGVGGLAELQTIIETEKYKARNCIATLNGDFMSASTLATQYKGYHMIDILNHVDIDYVTLGNHEFDFGTPNVIQRIKESRFKWVCANVVQPEDNTKVLTGLVRKVVHECDGFKIGIFGVCTKTTEVLSKPGKEAVFLPSVVVAKELVKELREQDGCDVVIAMTHLTIADDRELARCCPGINLIIGGHDHSVHTQMQGDCFIHKAGHDAQYVSRLDISIEKKQTIINGEKFQQVKVFPSCNMIVNRGFKPNPKVSEVIQHYMNQLPEGITEQIGITTTKLDSSTESVRSKETTFANFVADIFKDTFNAEIAIINGGGIRGDRFYDDNKRITRLDMLKEFPFQNFLTLSEIKGSDLLELVEQGVAKAENCIGAFLHFSQGVSIQYDSTKPPMSRVVKMTLNDDYLDPERMYSLASVTYLLQGGDGLSAAKKAVIKQHPNNNKSVYDAVCEWIELNRKIGGKKEGRIFDISKRNAPMSLNF</sequence>
<evidence type="ECO:0000256" key="3">
    <source>
        <dbReference type="RuleBase" id="RU362119"/>
    </source>
</evidence>
<dbReference type="PANTHER" id="PTHR11575">
    <property type="entry name" value="5'-NUCLEOTIDASE-RELATED"/>
    <property type="match status" value="1"/>
</dbReference>
<dbReference type="InterPro" id="IPR004843">
    <property type="entry name" value="Calcineurin-like_PHP"/>
</dbReference>
<evidence type="ECO:0008006" key="8">
    <source>
        <dbReference type="Google" id="ProtNLM"/>
    </source>
</evidence>
<evidence type="ECO:0000313" key="7">
    <source>
        <dbReference type="Proteomes" id="UP000444721"/>
    </source>
</evidence>
<feature type="domain" description="5'-Nucleotidase C-terminal" evidence="5">
    <location>
        <begin position="315"/>
        <end position="468"/>
    </location>
</feature>
<dbReference type="EMBL" id="VFQX01000030">
    <property type="protein sequence ID" value="KAF0978127.1"/>
    <property type="molecule type" value="Genomic_DNA"/>
</dbReference>
<dbReference type="PRINTS" id="PR01607">
    <property type="entry name" value="APYRASEFAMLY"/>
</dbReference>
<dbReference type="GO" id="GO:0016787">
    <property type="term" value="F:hydrolase activity"/>
    <property type="evidence" value="ECO:0007669"/>
    <property type="project" value="UniProtKB-KW"/>
</dbReference>
<evidence type="ECO:0000313" key="6">
    <source>
        <dbReference type="EMBL" id="KAF0978127.1"/>
    </source>
</evidence>
<dbReference type="InterPro" id="IPR036907">
    <property type="entry name" value="5'-Nucleotdase_C_sf"/>
</dbReference>